<gene>
    <name evidence="1" type="ORF">BV22DRAFT_1032671</name>
</gene>
<protein>
    <submittedName>
        <fullName evidence="1">Uncharacterized protein</fullName>
    </submittedName>
</protein>
<sequence>MSLSSAFQNKECASHAVSSLKLHGLDLVYARLIHTVSMRRSTMPWTPPDTSVEKTLSVRVVRRRSKALGISEKAKSNERTLTSNELK</sequence>
<reference evidence="1" key="1">
    <citation type="journal article" date="2021" name="New Phytol.">
        <title>Evolutionary innovations through gain and loss of genes in the ectomycorrhizal Boletales.</title>
        <authorList>
            <person name="Wu G."/>
            <person name="Miyauchi S."/>
            <person name="Morin E."/>
            <person name="Kuo A."/>
            <person name="Drula E."/>
            <person name="Varga T."/>
            <person name="Kohler A."/>
            <person name="Feng B."/>
            <person name="Cao Y."/>
            <person name="Lipzen A."/>
            <person name="Daum C."/>
            <person name="Hundley H."/>
            <person name="Pangilinan J."/>
            <person name="Johnson J."/>
            <person name="Barry K."/>
            <person name="LaButti K."/>
            <person name="Ng V."/>
            <person name="Ahrendt S."/>
            <person name="Min B."/>
            <person name="Choi I.G."/>
            <person name="Park H."/>
            <person name="Plett J.M."/>
            <person name="Magnuson J."/>
            <person name="Spatafora J.W."/>
            <person name="Nagy L.G."/>
            <person name="Henrissat B."/>
            <person name="Grigoriev I.V."/>
            <person name="Yang Z.L."/>
            <person name="Xu J."/>
            <person name="Martin F.M."/>
        </authorList>
    </citation>
    <scope>NUCLEOTIDE SEQUENCE</scope>
    <source>
        <strain evidence="1">KUC20120723A-06</strain>
    </source>
</reference>
<evidence type="ECO:0000313" key="1">
    <source>
        <dbReference type="EMBL" id="KAH7926674.1"/>
    </source>
</evidence>
<accession>A0ACB8BMX9</accession>
<proteinExistence type="predicted"/>
<comment type="caution">
    <text evidence="1">The sequence shown here is derived from an EMBL/GenBank/DDBJ whole genome shotgun (WGS) entry which is preliminary data.</text>
</comment>
<keyword evidence="2" id="KW-1185">Reference proteome</keyword>
<dbReference type="Proteomes" id="UP000790709">
    <property type="component" value="Unassembled WGS sequence"/>
</dbReference>
<evidence type="ECO:0000313" key="2">
    <source>
        <dbReference type="Proteomes" id="UP000790709"/>
    </source>
</evidence>
<organism evidence="1 2">
    <name type="scientific">Leucogyrophana mollusca</name>
    <dbReference type="NCBI Taxonomy" id="85980"/>
    <lineage>
        <taxon>Eukaryota</taxon>
        <taxon>Fungi</taxon>
        <taxon>Dikarya</taxon>
        <taxon>Basidiomycota</taxon>
        <taxon>Agaricomycotina</taxon>
        <taxon>Agaricomycetes</taxon>
        <taxon>Agaricomycetidae</taxon>
        <taxon>Boletales</taxon>
        <taxon>Boletales incertae sedis</taxon>
        <taxon>Leucogyrophana</taxon>
    </lineage>
</organism>
<name>A0ACB8BMX9_9AGAM</name>
<dbReference type="EMBL" id="MU266379">
    <property type="protein sequence ID" value="KAH7926674.1"/>
    <property type="molecule type" value="Genomic_DNA"/>
</dbReference>